<gene>
    <name evidence="1" type="ORF">SAMN04488546_2310</name>
</gene>
<proteinExistence type="predicted"/>
<dbReference type="RefSeq" id="WP_091443911.1">
    <property type="nucleotide sequence ID" value="NZ_FOIE01000004.1"/>
</dbReference>
<reference evidence="2" key="1">
    <citation type="submission" date="2016-10" db="EMBL/GenBank/DDBJ databases">
        <authorList>
            <person name="Varghese N."/>
            <person name="Submissions S."/>
        </authorList>
    </citation>
    <scope>NUCLEOTIDE SEQUENCE [LARGE SCALE GENOMIC DNA]</scope>
    <source>
        <strain evidence="2">DSM 44209</strain>
    </source>
</reference>
<dbReference type="Proteomes" id="UP000198507">
    <property type="component" value="Unassembled WGS sequence"/>
</dbReference>
<protein>
    <submittedName>
        <fullName evidence="1">Uncharacterized protein</fullName>
    </submittedName>
</protein>
<evidence type="ECO:0000313" key="2">
    <source>
        <dbReference type="Proteomes" id="UP000198507"/>
    </source>
</evidence>
<name>A0A1I0E2U6_9ACTN</name>
<sequence length="167" mass="18012">MTTADGTLLATDTRRDADEYNPMARLSGHERHHLASHLAAGRQLQDFQPEKSKSQATSGELLFWLAGGSAAVPHPPAVAQSAGFLDQTDLSAADLTRQAMLSRELIYGASSVAEKHINYVRALTVNLLGHLTKRYCFLIRRTKAREAGCASVTRVRVAAVVVGSNGE</sequence>
<dbReference type="EMBL" id="FOIE01000004">
    <property type="protein sequence ID" value="SET39295.1"/>
    <property type="molecule type" value="Genomic_DNA"/>
</dbReference>
<organism evidence="1 2">
    <name type="scientific">Geodermatophilus poikilotrophus</name>
    <dbReference type="NCBI Taxonomy" id="1333667"/>
    <lineage>
        <taxon>Bacteria</taxon>
        <taxon>Bacillati</taxon>
        <taxon>Actinomycetota</taxon>
        <taxon>Actinomycetes</taxon>
        <taxon>Geodermatophilales</taxon>
        <taxon>Geodermatophilaceae</taxon>
        <taxon>Geodermatophilus</taxon>
    </lineage>
</organism>
<evidence type="ECO:0000313" key="1">
    <source>
        <dbReference type="EMBL" id="SET39295.1"/>
    </source>
</evidence>
<dbReference type="AlphaFoldDB" id="A0A1I0E2U6"/>
<accession>A0A1I0E2U6</accession>
<keyword evidence="2" id="KW-1185">Reference proteome</keyword>